<dbReference type="Gene3D" id="3.90.230.10">
    <property type="entry name" value="Creatinase/methionine aminopeptidase superfamily"/>
    <property type="match status" value="1"/>
</dbReference>
<dbReference type="InterPro" id="IPR029149">
    <property type="entry name" value="Creatin/AminoP/Spt16_N"/>
</dbReference>
<evidence type="ECO:0000259" key="2">
    <source>
        <dbReference type="Pfam" id="PF01321"/>
    </source>
</evidence>
<comment type="caution">
    <text evidence="3">The sequence shown here is derived from an EMBL/GenBank/DDBJ whole genome shotgun (WGS) entry which is preliminary data.</text>
</comment>
<dbReference type="InterPro" id="IPR000994">
    <property type="entry name" value="Pept_M24"/>
</dbReference>
<dbReference type="SUPFAM" id="SSF53092">
    <property type="entry name" value="Creatinase/prolidase N-terminal domain"/>
    <property type="match status" value="1"/>
</dbReference>
<name>A0A6G4WHP5_9HYPH</name>
<keyword evidence="3" id="KW-0031">Aminopeptidase</keyword>
<gene>
    <name evidence="3" type="ORF">G6N73_22465</name>
</gene>
<dbReference type="EMBL" id="JAAKZF010000039">
    <property type="protein sequence ID" value="NGO53888.1"/>
    <property type="molecule type" value="Genomic_DNA"/>
</dbReference>
<dbReference type="Proteomes" id="UP001642900">
    <property type="component" value="Unassembled WGS sequence"/>
</dbReference>
<sequence>MNMPSAVPSWPDAAECSARLAQLKKHMAVARVDALVVTSKPNFEYYTGFRSLFWLSDTRPFLAVVRQDRPDIAVVLSSVEARDAASLGNPDVTAIFYDGFTDAGISTAAAALDGLVSGARVGLDYGMDMMGRGSVTLVDRLRAAPNNFEVIEAAELIWRQRMVKSAHELAAKQDACAIATDAFFEGLGDLKLGMTEYEFAQLLKQRMIGLGADSVDWLPIRFGGMGMSYSRLNGGIALKRGDFVWADMGARRADQISDVNRIAKIGKATPEQDDIYGFVRGVTLSTAERVRPGMTGGDVFAIFQELWSIRPGLKIVSAGRVGHGSGISLTEPPSLMAASTEVILEDMVLHVEPKLEVLDGVFQVEEVFRVTAGGPEFLTKTAPEKLPIVDL</sequence>
<evidence type="ECO:0000259" key="1">
    <source>
        <dbReference type="Pfam" id="PF00557"/>
    </source>
</evidence>
<dbReference type="Gene3D" id="3.40.350.10">
    <property type="entry name" value="Creatinase/prolidase N-terminal domain"/>
    <property type="match status" value="1"/>
</dbReference>
<dbReference type="PANTHER" id="PTHR46112:SF2">
    <property type="entry name" value="XAA-PRO AMINOPEPTIDASE P-RELATED"/>
    <property type="match status" value="1"/>
</dbReference>
<dbReference type="SUPFAM" id="SSF55920">
    <property type="entry name" value="Creatinase/aminopeptidase"/>
    <property type="match status" value="1"/>
</dbReference>
<dbReference type="GO" id="GO:0004177">
    <property type="term" value="F:aminopeptidase activity"/>
    <property type="evidence" value="ECO:0007669"/>
    <property type="project" value="UniProtKB-KW"/>
</dbReference>
<evidence type="ECO:0000313" key="3">
    <source>
        <dbReference type="EMBL" id="NGO53888.1"/>
    </source>
</evidence>
<dbReference type="CDD" id="cd01066">
    <property type="entry name" value="APP_MetAP"/>
    <property type="match status" value="1"/>
</dbReference>
<dbReference type="InterPro" id="IPR000587">
    <property type="entry name" value="Creatinase_N"/>
</dbReference>
<dbReference type="AlphaFoldDB" id="A0A6G4WHP5"/>
<accession>A0A6G4WHP5</accession>
<keyword evidence="3" id="KW-0378">Hydrolase</keyword>
<feature type="domain" description="Creatinase N-terminal" evidence="2">
    <location>
        <begin position="19"/>
        <end position="163"/>
    </location>
</feature>
<dbReference type="PANTHER" id="PTHR46112">
    <property type="entry name" value="AMINOPEPTIDASE"/>
    <property type="match status" value="1"/>
</dbReference>
<dbReference type="Pfam" id="PF01321">
    <property type="entry name" value="Creatinase_N"/>
    <property type="match status" value="1"/>
</dbReference>
<dbReference type="Pfam" id="PF00557">
    <property type="entry name" value="Peptidase_M24"/>
    <property type="match status" value="1"/>
</dbReference>
<keyword evidence="4" id="KW-1185">Reference proteome</keyword>
<evidence type="ECO:0000313" key="4">
    <source>
        <dbReference type="Proteomes" id="UP001642900"/>
    </source>
</evidence>
<feature type="domain" description="Peptidase M24" evidence="1">
    <location>
        <begin position="173"/>
        <end position="371"/>
    </location>
</feature>
<reference evidence="3 4" key="1">
    <citation type="submission" date="2020-02" db="EMBL/GenBank/DDBJ databases">
        <title>Genome sequence of strain CCNWXJ40-4.</title>
        <authorList>
            <person name="Gao J."/>
            <person name="Sun J."/>
        </authorList>
    </citation>
    <scope>NUCLEOTIDE SEQUENCE [LARGE SCALE GENOMIC DNA]</scope>
    <source>
        <strain evidence="3 4">CCNWXJ 40-4</strain>
    </source>
</reference>
<proteinExistence type="predicted"/>
<organism evidence="3 4">
    <name type="scientific">Allomesorhizobium camelthorni</name>
    <dbReference type="NCBI Taxonomy" id="475069"/>
    <lineage>
        <taxon>Bacteria</taxon>
        <taxon>Pseudomonadati</taxon>
        <taxon>Pseudomonadota</taxon>
        <taxon>Alphaproteobacteria</taxon>
        <taxon>Hyphomicrobiales</taxon>
        <taxon>Phyllobacteriaceae</taxon>
        <taxon>Allomesorhizobium</taxon>
    </lineage>
</organism>
<keyword evidence="3" id="KW-0645">Protease</keyword>
<dbReference type="RefSeq" id="WP_165031689.1">
    <property type="nucleotide sequence ID" value="NZ_JAAKZF010000039.1"/>
</dbReference>
<dbReference type="InterPro" id="IPR050659">
    <property type="entry name" value="Peptidase_M24B"/>
</dbReference>
<dbReference type="InterPro" id="IPR036005">
    <property type="entry name" value="Creatinase/aminopeptidase-like"/>
</dbReference>
<protein>
    <submittedName>
        <fullName evidence="3">Aminopeptidase P family protein</fullName>
    </submittedName>
</protein>